<organism evidence="2 3">
    <name type="scientific">Dolosigranulum pigrum</name>
    <dbReference type="NCBI Taxonomy" id="29394"/>
    <lineage>
        <taxon>Bacteria</taxon>
        <taxon>Bacillati</taxon>
        <taxon>Bacillota</taxon>
        <taxon>Bacilli</taxon>
        <taxon>Lactobacillales</taxon>
        <taxon>Carnobacteriaceae</taxon>
        <taxon>Dolosigranulum</taxon>
    </lineage>
</organism>
<dbReference type="EMBL" id="MUYF01000003">
    <property type="protein sequence ID" value="OOL80949.1"/>
    <property type="molecule type" value="Genomic_DNA"/>
</dbReference>
<name>A0A1S8KMI4_9LACT</name>
<gene>
    <name evidence="2" type="ORF">BWX42_03500</name>
</gene>
<feature type="compositionally biased region" description="Polar residues" evidence="1">
    <location>
        <begin position="10"/>
        <end position="32"/>
    </location>
</feature>
<evidence type="ECO:0000313" key="3">
    <source>
        <dbReference type="Proteomes" id="UP000190409"/>
    </source>
</evidence>
<feature type="region of interest" description="Disordered" evidence="1">
    <location>
        <begin position="135"/>
        <end position="178"/>
    </location>
</feature>
<feature type="region of interest" description="Disordered" evidence="1">
    <location>
        <begin position="1"/>
        <end position="48"/>
    </location>
</feature>
<feature type="compositionally biased region" description="Low complexity" evidence="1">
    <location>
        <begin position="154"/>
        <end position="171"/>
    </location>
</feature>
<proteinExistence type="predicted"/>
<dbReference type="Proteomes" id="UP000190409">
    <property type="component" value="Unassembled WGS sequence"/>
</dbReference>
<feature type="region of interest" description="Disordered" evidence="1">
    <location>
        <begin position="54"/>
        <end position="73"/>
    </location>
</feature>
<evidence type="ECO:0000256" key="1">
    <source>
        <dbReference type="SAM" id="MobiDB-lite"/>
    </source>
</evidence>
<evidence type="ECO:0000313" key="2">
    <source>
        <dbReference type="EMBL" id="OOL80949.1"/>
    </source>
</evidence>
<accession>A0A1S8KMI4</accession>
<reference evidence="2 3" key="1">
    <citation type="submission" date="2017-01" db="EMBL/GenBank/DDBJ databases">
        <title>Complete Genome Sequence of Dolosigranulum pigrum isolated from a Patient with interstitial lung disease.</title>
        <authorList>
            <person name="Mukhopadhyay R."/>
            <person name="Joaquin J."/>
            <person name="Hogue R."/>
            <person name="Fitzgerald S."/>
            <person name="Jospin G."/>
            <person name="Eisen J.A."/>
            <person name="Chaturvedi V."/>
        </authorList>
    </citation>
    <scope>NUCLEOTIDE SEQUENCE [LARGE SCALE GENOMIC DNA]</scope>
    <source>
        <strain evidence="2 3">15S00348</strain>
    </source>
</reference>
<protein>
    <submittedName>
        <fullName evidence="2">Uncharacterized protein</fullName>
    </submittedName>
</protein>
<dbReference type="RefSeq" id="WP_077862466.1">
    <property type="nucleotide sequence ID" value="NZ_CP040424.1"/>
</dbReference>
<sequence length="178" mass="20521">MGKYDGPSIFKQQYTNKTTKVTQKNAQSSKNQPVAADKLSNHVSPQHKQLADYLEDDQPLSVEQGEAYQPIFRATEIPSPMFGYSKKQRERMGEAAGREEFELEWNYQRLKSHMTQKMKHKDFIITEECLSPRTISKWKKHTPSIEQSSRPKKNQSSTSKLSTSQSKQRSSGSKKKKH</sequence>
<comment type="caution">
    <text evidence="2">The sequence shown here is derived from an EMBL/GenBank/DDBJ whole genome shotgun (WGS) entry which is preliminary data.</text>
</comment>
<dbReference type="AlphaFoldDB" id="A0A1S8KMI4"/>